<dbReference type="GO" id="GO:0098797">
    <property type="term" value="C:plasma membrane protein complex"/>
    <property type="evidence" value="ECO:0007669"/>
    <property type="project" value="TreeGrafter"/>
</dbReference>
<organism evidence="3 4">
    <name type="scientific">Flavobacterium noncentrifugens</name>
    <dbReference type="NCBI Taxonomy" id="1128970"/>
    <lineage>
        <taxon>Bacteria</taxon>
        <taxon>Pseudomonadati</taxon>
        <taxon>Bacteroidota</taxon>
        <taxon>Flavobacteriia</taxon>
        <taxon>Flavobacteriales</taxon>
        <taxon>Flavobacteriaceae</taxon>
        <taxon>Flavobacterium</taxon>
    </lineage>
</organism>
<feature type="chain" id="PRO_5011535177" evidence="1">
    <location>
        <begin position="24"/>
        <end position="319"/>
    </location>
</feature>
<dbReference type="RefSeq" id="WP_091397573.1">
    <property type="nucleotide sequence ID" value="NZ_FNEZ01000005.1"/>
</dbReference>
<proteinExistence type="predicted"/>
<protein>
    <submittedName>
        <fullName evidence="3">TonB protein C-terminal</fullName>
    </submittedName>
</protein>
<name>A0A1G9AZX8_9FLAO</name>
<dbReference type="Gene3D" id="3.90.930.1">
    <property type="match status" value="1"/>
</dbReference>
<dbReference type="SUPFAM" id="SSF82185">
    <property type="entry name" value="Histone H3 K4-specific methyltransferase SET7/9 N-terminal domain"/>
    <property type="match status" value="1"/>
</dbReference>
<gene>
    <name evidence="3" type="ORF">SAMN04487935_3125</name>
</gene>
<dbReference type="PANTHER" id="PTHR33446">
    <property type="entry name" value="PROTEIN TONB-RELATED"/>
    <property type="match status" value="1"/>
</dbReference>
<dbReference type="GO" id="GO:0031992">
    <property type="term" value="F:energy transducer activity"/>
    <property type="evidence" value="ECO:0007669"/>
    <property type="project" value="TreeGrafter"/>
</dbReference>
<dbReference type="STRING" id="1128970.SAMN04487935_3125"/>
<keyword evidence="4" id="KW-1185">Reference proteome</keyword>
<evidence type="ECO:0000313" key="3">
    <source>
        <dbReference type="EMBL" id="SDK32881.1"/>
    </source>
</evidence>
<dbReference type="SUPFAM" id="SSF74653">
    <property type="entry name" value="TolA/TonB C-terminal domain"/>
    <property type="match status" value="1"/>
</dbReference>
<evidence type="ECO:0000259" key="2">
    <source>
        <dbReference type="Pfam" id="PF03544"/>
    </source>
</evidence>
<accession>A0A1G9AZX8</accession>
<dbReference type="Pfam" id="PF03544">
    <property type="entry name" value="TonB_C"/>
    <property type="match status" value="1"/>
</dbReference>
<evidence type="ECO:0000313" key="4">
    <source>
        <dbReference type="Proteomes" id="UP000199580"/>
    </source>
</evidence>
<sequence length="319" mass="37247">MISVTRNYFLLFALLSSYTAAFAQSTTERIIYLDSTFNETNQINQKYYRVISDFYKNQLTYKMTDYYKSGKLYAVGYSTDNRYLHENGEFHYYYENGNKKEIIKYEKSVPLGLYFSWYENGNKQIEGEYLKSENDDRSTGSLKINQFWNQQNYQMITGGNGYFDLVTEKGCDEGVIADGLKNGMWYGTDNRFKFNYVEKYNNGKLSVGISSDENLVPHIYRQIEIRPEFPGGIDGFYQYVGRNFRVPEIDNLKGKVFIAFYIEPDGSIDDIKIVKSLHKDVDKEAFRVMSECPNWNAGVLRGIKIKVRYTLPINIQADR</sequence>
<dbReference type="InterPro" id="IPR051045">
    <property type="entry name" value="TonB-dependent_transducer"/>
</dbReference>
<feature type="signal peptide" evidence="1">
    <location>
        <begin position="1"/>
        <end position="23"/>
    </location>
</feature>
<dbReference type="AlphaFoldDB" id="A0A1G9AZX8"/>
<dbReference type="InterPro" id="IPR037682">
    <property type="entry name" value="TonB_C"/>
</dbReference>
<dbReference type="Proteomes" id="UP000199580">
    <property type="component" value="Unassembled WGS sequence"/>
</dbReference>
<dbReference type="PANTHER" id="PTHR33446:SF2">
    <property type="entry name" value="PROTEIN TONB"/>
    <property type="match status" value="1"/>
</dbReference>
<reference evidence="3 4" key="1">
    <citation type="submission" date="2016-10" db="EMBL/GenBank/DDBJ databases">
        <authorList>
            <person name="de Groot N.N."/>
        </authorList>
    </citation>
    <scope>NUCLEOTIDE SEQUENCE [LARGE SCALE GENOMIC DNA]</scope>
    <source>
        <strain evidence="3 4">CGMCC 1.10076</strain>
    </source>
</reference>
<dbReference type="Gene3D" id="3.30.1150.10">
    <property type="match status" value="1"/>
</dbReference>
<keyword evidence="1" id="KW-0732">Signal</keyword>
<dbReference type="OrthoDB" id="649093at2"/>
<evidence type="ECO:0000256" key="1">
    <source>
        <dbReference type="SAM" id="SignalP"/>
    </source>
</evidence>
<feature type="domain" description="TonB C-terminal" evidence="2">
    <location>
        <begin position="251"/>
        <end position="314"/>
    </location>
</feature>
<dbReference type="EMBL" id="FNEZ01000005">
    <property type="protein sequence ID" value="SDK32881.1"/>
    <property type="molecule type" value="Genomic_DNA"/>
</dbReference>
<dbReference type="GO" id="GO:0055085">
    <property type="term" value="P:transmembrane transport"/>
    <property type="evidence" value="ECO:0007669"/>
    <property type="project" value="InterPro"/>
</dbReference>